<dbReference type="AlphaFoldDB" id="A0A520LKA7"/>
<proteinExistence type="predicted"/>
<protein>
    <recommendedName>
        <fullName evidence="12">Cytochrome C biogenesis protein</fullName>
    </recommendedName>
</protein>
<dbReference type="PANTHER" id="PTHR32234">
    <property type="entry name" value="THIOL:DISULFIDE INTERCHANGE PROTEIN DSBD"/>
    <property type="match status" value="1"/>
</dbReference>
<feature type="signal peptide" evidence="7">
    <location>
        <begin position="1"/>
        <end position="19"/>
    </location>
</feature>
<feature type="transmembrane region" description="Helical" evidence="6">
    <location>
        <begin position="236"/>
        <end position="255"/>
    </location>
</feature>
<feature type="transmembrane region" description="Helical" evidence="6">
    <location>
        <begin position="317"/>
        <end position="336"/>
    </location>
</feature>
<feature type="transmembrane region" description="Helical" evidence="6">
    <location>
        <begin position="348"/>
        <end position="370"/>
    </location>
</feature>
<accession>A0A520LKA7</accession>
<sequence length="587" mass="65938">MSSLKFFTSFLLLSVLSSASVSQSVLESKSFENSGLKNNLSTPDFLPYDEAYKLSVSVDEKYLTFNWDIEPGYYLYKSKINVFAEDPNTQINNLFFQKGEFKFDEFFEEDMEVFYTSSMLKASFDSTDNKIYVKLLSQGCADMGLCYPPQENWVSIDKTTNTAQIYSNRPDFFTNSDYRIEGSESSENISVIAALVGAFLGGLILNLMPCVFPVLSIKALSFAQNHKTNRDTRIHALIYTLGVVFSFLIIAALMLSLRAAGESIGWGFQLQSSQFLILLAYLFFFLGLSFLGIVEIGTKLMSLGQNSEANSSIQSSFLTGVLAVTIASPCTAPFMGPALGFAVYQSNAVALLIFVFLGIGMAFPFLLLVLSPNIRNILPKPGKWMDEFKQFLAFPMFFTVVWLLWVIGRQTNITVMSVVIVGLILISMSVWSKKILDRRHLNKNSSIKNLAPISLLVLAIILPFWNQTEDQDALLWESFDQARLEDLRSQGNPIFVNITADWCITCLANEKVAFTEKFYSQIKKNNITYLKGDWTNQDAVLTKLLNKHRRNGVPLYLMYPKSGGDPEVLPQILLEGILLKAIDRAVY</sequence>
<dbReference type="InterPro" id="IPR036929">
    <property type="entry name" value="DsbDN_sf"/>
</dbReference>
<evidence type="ECO:0000256" key="6">
    <source>
        <dbReference type="SAM" id="Phobius"/>
    </source>
</evidence>
<evidence type="ECO:0000256" key="4">
    <source>
        <dbReference type="ARBA" id="ARBA00022989"/>
    </source>
</evidence>
<comment type="caution">
    <text evidence="10">The sequence shown here is derived from an EMBL/GenBank/DDBJ whole genome shotgun (WGS) entry which is preliminary data.</text>
</comment>
<dbReference type="Gene3D" id="3.40.30.10">
    <property type="entry name" value="Glutaredoxin"/>
    <property type="match status" value="1"/>
</dbReference>
<dbReference type="SUPFAM" id="SSF74863">
    <property type="entry name" value="Thiol:disulfide interchange protein DsbD, N-terminal domain (DsbD-alpha)"/>
    <property type="match status" value="1"/>
</dbReference>
<feature type="transmembrane region" description="Helical" evidence="6">
    <location>
        <begin position="447"/>
        <end position="465"/>
    </location>
</feature>
<feature type="transmembrane region" description="Helical" evidence="6">
    <location>
        <begin position="391"/>
        <end position="407"/>
    </location>
</feature>
<organism evidence="10 11">
    <name type="scientific">SAR92 clade bacterium</name>
    <dbReference type="NCBI Taxonomy" id="2315479"/>
    <lineage>
        <taxon>Bacteria</taxon>
        <taxon>Pseudomonadati</taxon>
        <taxon>Pseudomonadota</taxon>
        <taxon>Gammaproteobacteria</taxon>
        <taxon>Cellvibrionales</taxon>
        <taxon>Porticoccaceae</taxon>
        <taxon>SAR92 clade</taxon>
    </lineage>
</organism>
<keyword evidence="4 6" id="KW-1133">Transmembrane helix</keyword>
<dbReference type="Gene3D" id="2.60.40.1250">
    <property type="entry name" value="Thiol:disulfide interchange protein DsbD, N-terminal domain"/>
    <property type="match status" value="1"/>
</dbReference>
<dbReference type="Pfam" id="PF11412">
    <property type="entry name" value="DsbD_N"/>
    <property type="match status" value="1"/>
</dbReference>
<feature type="chain" id="PRO_5022203208" description="Cytochrome C biogenesis protein" evidence="7">
    <location>
        <begin position="20"/>
        <end position="587"/>
    </location>
</feature>
<evidence type="ECO:0000256" key="3">
    <source>
        <dbReference type="ARBA" id="ARBA00022748"/>
    </source>
</evidence>
<dbReference type="EMBL" id="SHBO01000045">
    <property type="protein sequence ID" value="RZO05188.1"/>
    <property type="molecule type" value="Genomic_DNA"/>
</dbReference>
<keyword evidence="5 6" id="KW-0472">Membrane</keyword>
<evidence type="ECO:0000259" key="8">
    <source>
        <dbReference type="Pfam" id="PF02683"/>
    </source>
</evidence>
<dbReference type="GO" id="GO:0015035">
    <property type="term" value="F:protein-disulfide reductase activity"/>
    <property type="evidence" value="ECO:0007669"/>
    <property type="project" value="TreeGrafter"/>
</dbReference>
<dbReference type="Proteomes" id="UP000318148">
    <property type="component" value="Unassembled WGS sequence"/>
</dbReference>
<evidence type="ECO:0000259" key="9">
    <source>
        <dbReference type="Pfam" id="PF11412"/>
    </source>
</evidence>
<dbReference type="PANTHER" id="PTHR32234:SF3">
    <property type="entry name" value="SUPPRESSION OF COPPER SENSITIVITY PROTEIN"/>
    <property type="match status" value="1"/>
</dbReference>
<feature type="domain" description="Thiol:disulfide interchange protein DsbD N-terminal" evidence="9">
    <location>
        <begin position="43"/>
        <end position="154"/>
    </location>
</feature>
<evidence type="ECO:0008006" key="12">
    <source>
        <dbReference type="Google" id="ProtNLM"/>
    </source>
</evidence>
<dbReference type="InterPro" id="IPR003834">
    <property type="entry name" value="Cyt_c_assmbl_TM_dom"/>
</dbReference>
<dbReference type="GO" id="GO:0017004">
    <property type="term" value="P:cytochrome complex assembly"/>
    <property type="evidence" value="ECO:0007669"/>
    <property type="project" value="UniProtKB-KW"/>
</dbReference>
<dbReference type="InterPro" id="IPR036249">
    <property type="entry name" value="Thioredoxin-like_sf"/>
</dbReference>
<feature type="domain" description="Cytochrome C biogenesis protein transmembrane" evidence="8">
    <location>
        <begin position="195"/>
        <end position="404"/>
    </location>
</feature>
<reference evidence="10 11" key="1">
    <citation type="submission" date="2019-02" db="EMBL/GenBank/DDBJ databases">
        <title>Prokaryotic population dynamics and viral predation in marine succession experiment using metagenomics: the confinement effect.</title>
        <authorList>
            <person name="Haro-Moreno J.M."/>
            <person name="Rodriguez-Valera F."/>
            <person name="Lopez-Perez M."/>
        </authorList>
    </citation>
    <scope>NUCLEOTIDE SEQUENCE [LARGE SCALE GENOMIC DNA]</scope>
    <source>
        <strain evidence="10">MED-G169</strain>
    </source>
</reference>
<evidence type="ECO:0000256" key="5">
    <source>
        <dbReference type="ARBA" id="ARBA00023136"/>
    </source>
</evidence>
<evidence type="ECO:0000256" key="1">
    <source>
        <dbReference type="ARBA" id="ARBA00004141"/>
    </source>
</evidence>
<dbReference type="SUPFAM" id="SSF52833">
    <property type="entry name" value="Thioredoxin-like"/>
    <property type="match status" value="1"/>
</dbReference>
<evidence type="ECO:0000256" key="7">
    <source>
        <dbReference type="SAM" id="SignalP"/>
    </source>
</evidence>
<dbReference type="InterPro" id="IPR028250">
    <property type="entry name" value="DsbDN"/>
</dbReference>
<feature type="transmembrane region" description="Helical" evidence="6">
    <location>
        <begin position="275"/>
        <end position="296"/>
    </location>
</feature>
<evidence type="ECO:0000313" key="11">
    <source>
        <dbReference type="Proteomes" id="UP000318148"/>
    </source>
</evidence>
<name>A0A520LKA7_9GAMM</name>
<dbReference type="Pfam" id="PF13899">
    <property type="entry name" value="Thioredoxin_7"/>
    <property type="match status" value="1"/>
</dbReference>
<keyword evidence="2 6" id="KW-0812">Transmembrane</keyword>
<keyword evidence="7" id="KW-0732">Signal</keyword>
<dbReference type="Pfam" id="PF02683">
    <property type="entry name" value="DsbD_TM"/>
    <property type="match status" value="1"/>
</dbReference>
<dbReference type="GO" id="GO:0016020">
    <property type="term" value="C:membrane"/>
    <property type="evidence" value="ECO:0007669"/>
    <property type="project" value="UniProtKB-SubCell"/>
</dbReference>
<comment type="subcellular location">
    <subcellularLocation>
        <location evidence="1">Membrane</location>
        <topology evidence="1">Multi-pass membrane protein</topology>
    </subcellularLocation>
</comment>
<dbReference type="InterPro" id="IPR035671">
    <property type="entry name" value="DsbD_gamma"/>
</dbReference>
<dbReference type="GO" id="GO:0045454">
    <property type="term" value="P:cell redox homeostasis"/>
    <property type="evidence" value="ECO:0007669"/>
    <property type="project" value="TreeGrafter"/>
</dbReference>
<feature type="transmembrane region" description="Helical" evidence="6">
    <location>
        <begin position="189"/>
        <end position="215"/>
    </location>
</feature>
<evidence type="ECO:0000256" key="2">
    <source>
        <dbReference type="ARBA" id="ARBA00022692"/>
    </source>
</evidence>
<keyword evidence="3" id="KW-0201">Cytochrome c-type biogenesis</keyword>
<feature type="transmembrane region" description="Helical" evidence="6">
    <location>
        <begin position="413"/>
        <end position="431"/>
    </location>
</feature>
<dbReference type="CDD" id="cd02953">
    <property type="entry name" value="DsbDgamma"/>
    <property type="match status" value="1"/>
</dbReference>
<evidence type="ECO:0000313" key="10">
    <source>
        <dbReference type="EMBL" id="RZO05188.1"/>
    </source>
</evidence>
<gene>
    <name evidence="10" type="ORF">EVB02_03550</name>
</gene>